<dbReference type="STRING" id="77586.A0A0D9V507"/>
<feature type="compositionally biased region" description="Polar residues" evidence="13">
    <location>
        <begin position="502"/>
        <end position="516"/>
    </location>
</feature>
<dbReference type="eggNOG" id="ENOG502QSS9">
    <property type="taxonomic scope" value="Eukaryota"/>
</dbReference>
<feature type="compositionally biased region" description="Acidic residues" evidence="13">
    <location>
        <begin position="8"/>
        <end position="18"/>
    </location>
</feature>
<dbReference type="SMART" id="SM01044">
    <property type="entry name" value="Btz"/>
    <property type="match status" value="1"/>
</dbReference>
<feature type="region of interest" description="Disordered" evidence="13">
    <location>
        <begin position="1"/>
        <end position="80"/>
    </location>
</feature>
<comment type="similarity">
    <text evidence="3">Belongs to the CASC3 family.</text>
</comment>
<sequence length="700" mass="76639">MAEKKAEEMEEYESDLDDTPLPAVRRRAAASDDDDDEGGGATGSSAPSSVASSDLDFDSDGQGAAEMYDDDEVYDEEGSEVCDEFEVGGGGVAVGEALEDEGKYGDEVADDLVAALEGKVNYGDEETYGVVAALEDEGKHGGEAEGKADVGAAVGGVEVVKKGSDAQAVPTKGAFYMHDDRDNRNGSQRKKFGDQKLWYPKDDSVWAHDRFYEMNFRNSPIDDERRPRSSFRAWDRGSTHGFDHGYLERTLTPSYDHDDREAYKYLPKESTTLYGNANNYRRVPSKFHTYYDHDDTNLGNVQRGSHTYYGNANGFNSEQDGYGGGVSRPYQPHWESAPLIYSGQNIRCQNEEGSFNAEGGRRPSQTLGFGTEQTVPWKQTYPSNVNAALPTSYHSRSSHQELPMIQRGKARSVMFSKLFTSSVRMAHSSLKSQSRPVYRVETVAPSGRENALDSLCTVATEDIDNPAVNTSASAFDDYIQYSKSSDQGTVYQERVSTQIFCPKPSSTTEIQSQAPSSDEDADTSMSAGSVTSLVSSAENEKLKNEKVDGASFTYDGGHVHGDIRASGLTLGDKCFTRPPAQLPALQFNGQHPGGPDAPFIGMTLPRFVAQQQLSISSEMSQMTWLPISSSATTALGATHNPLNFCNYFPPPFGPSLASPRDHVTEAPVSQEIPDVLGRQLGQRQNRTRRYSEMNFASFTY</sequence>
<dbReference type="PANTHER" id="PTHR46837:SF7">
    <property type="entry name" value="BTZ DOMAIN-CONTAINING PROTEIN"/>
    <property type="match status" value="1"/>
</dbReference>
<evidence type="ECO:0000313" key="16">
    <source>
        <dbReference type="Proteomes" id="UP000032180"/>
    </source>
</evidence>
<evidence type="ECO:0000256" key="4">
    <source>
        <dbReference type="ARBA" id="ARBA00022448"/>
    </source>
</evidence>
<keyword evidence="16" id="KW-1185">Reference proteome</keyword>
<evidence type="ECO:0000256" key="5">
    <source>
        <dbReference type="ARBA" id="ARBA00022490"/>
    </source>
</evidence>
<feature type="compositionally biased region" description="Low complexity" evidence="13">
    <location>
        <begin position="43"/>
        <end position="53"/>
    </location>
</feature>
<evidence type="ECO:0000256" key="12">
    <source>
        <dbReference type="ARBA" id="ARBA00023242"/>
    </source>
</evidence>
<reference evidence="15 16" key="1">
    <citation type="submission" date="2012-08" db="EMBL/GenBank/DDBJ databases">
        <title>Oryza genome evolution.</title>
        <authorList>
            <person name="Wing R.A."/>
        </authorList>
    </citation>
    <scope>NUCLEOTIDE SEQUENCE</scope>
</reference>
<dbReference type="GO" id="GO:0003729">
    <property type="term" value="F:mRNA binding"/>
    <property type="evidence" value="ECO:0007669"/>
    <property type="project" value="InterPro"/>
</dbReference>
<evidence type="ECO:0000256" key="1">
    <source>
        <dbReference type="ARBA" id="ARBA00004123"/>
    </source>
</evidence>
<keyword evidence="7" id="KW-0509">mRNA transport</keyword>
<accession>A0A0D9V507</accession>
<dbReference type="GO" id="GO:0006397">
    <property type="term" value="P:mRNA processing"/>
    <property type="evidence" value="ECO:0007669"/>
    <property type="project" value="UniProtKB-KW"/>
</dbReference>
<evidence type="ECO:0000256" key="8">
    <source>
        <dbReference type="ARBA" id="ARBA00022845"/>
    </source>
</evidence>
<evidence type="ECO:0000256" key="3">
    <source>
        <dbReference type="ARBA" id="ARBA00009548"/>
    </source>
</evidence>
<reference evidence="15" key="3">
    <citation type="submission" date="2015-04" db="UniProtKB">
        <authorList>
            <consortium name="EnsemblPlants"/>
        </authorList>
    </citation>
    <scope>IDENTIFICATION</scope>
</reference>
<feature type="region of interest" description="Disordered" evidence="13">
    <location>
        <begin position="502"/>
        <end position="529"/>
    </location>
</feature>
<dbReference type="EnsemblPlants" id="LPERR01G24930.1">
    <property type="protein sequence ID" value="LPERR01G24930.1"/>
    <property type="gene ID" value="LPERR01G24930"/>
</dbReference>
<dbReference type="Proteomes" id="UP000032180">
    <property type="component" value="Chromosome 1"/>
</dbReference>
<dbReference type="InterPro" id="IPR018545">
    <property type="entry name" value="Btz_dom"/>
</dbReference>
<reference evidence="16" key="2">
    <citation type="submission" date="2013-12" db="EMBL/GenBank/DDBJ databases">
        <authorList>
            <person name="Yu Y."/>
            <person name="Lee S."/>
            <person name="de Baynast K."/>
            <person name="Wissotski M."/>
            <person name="Liu L."/>
            <person name="Talag J."/>
            <person name="Goicoechea J."/>
            <person name="Angelova A."/>
            <person name="Jetty R."/>
            <person name="Kudrna D."/>
            <person name="Golser W."/>
            <person name="Rivera L."/>
            <person name="Zhang J."/>
            <person name="Wing R."/>
        </authorList>
    </citation>
    <scope>NUCLEOTIDE SEQUENCE</scope>
</reference>
<evidence type="ECO:0000256" key="11">
    <source>
        <dbReference type="ARBA" id="ARBA00023187"/>
    </source>
</evidence>
<dbReference type="Gramene" id="LPERR01G24930.1">
    <property type="protein sequence ID" value="LPERR01G24930.1"/>
    <property type="gene ID" value="LPERR01G24930"/>
</dbReference>
<evidence type="ECO:0000256" key="2">
    <source>
        <dbReference type="ARBA" id="ARBA00004496"/>
    </source>
</evidence>
<dbReference type="GO" id="GO:0006417">
    <property type="term" value="P:regulation of translation"/>
    <property type="evidence" value="ECO:0007669"/>
    <property type="project" value="UniProtKB-KW"/>
</dbReference>
<protein>
    <recommendedName>
        <fullName evidence="14">Btz domain-containing protein</fullName>
    </recommendedName>
</protein>
<keyword evidence="11" id="KW-0508">mRNA splicing</keyword>
<keyword evidence="5" id="KW-0963">Cytoplasm</keyword>
<keyword evidence="8" id="KW-0810">Translation regulation</keyword>
<evidence type="ECO:0000256" key="7">
    <source>
        <dbReference type="ARBA" id="ARBA00022816"/>
    </source>
</evidence>
<dbReference type="Pfam" id="PF09405">
    <property type="entry name" value="Btz"/>
    <property type="match status" value="1"/>
</dbReference>
<dbReference type="AlphaFoldDB" id="A0A0D9V507"/>
<name>A0A0D9V507_9ORYZ</name>
<feature type="domain" description="Btz" evidence="14">
    <location>
        <begin position="133"/>
        <end position="241"/>
    </location>
</feature>
<organism evidence="15 16">
    <name type="scientific">Leersia perrieri</name>
    <dbReference type="NCBI Taxonomy" id="77586"/>
    <lineage>
        <taxon>Eukaryota</taxon>
        <taxon>Viridiplantae</taxon>
        <taxon>Streptophyta</taxon>
        <taxon>Embryophyta</taxon>
        <taxon>Tracheophyta</taxon>
        <taxon>Spermatophyta</taxon>
        <taxon>Magnoliopsida</taxon>
        <taxon>Liliopsida</taxon>
        <taxon>Poales</taxon>
        <taxon>Poaceae</taxon>
        <taxon>BOP clade</taxon>
        <taxon>Oryzoideae</taxon>
        <taxon>Oryzeae</taxon>
        <taxon>Oryzinae</taxon>
        <taxon>Leersia</taxon>
    </lineage>
</organism>
<evidence type="ECO:0000313" key="15">
    <source>
        <dbReference type="EnsemblPlants" id="LPERR01G24930.1"/>
    </source>
</evidence>
<keyword evidence="10" id="KW-0866">Nonsense-mediated mRNA decay</keyword>
<dbReference type="GO" id="GO:0035145">
    <property type="term" value="C:exon-exon junction complex"/>
    <property type="evidence" value="ECO:0007669"/>
    <property type="project" value="InterPro"/>
</dbReference>
<dbReference type="GO" id="GO:0000184">
    <property type="term" value="P:nuclear-transcribed mRNA catabolic process, nonsense-mediated decay"/>
    <property type="evidence" value="ECO:0007669"/>
    <property type="project" value="UniProtKB-KW"/>
</dbReference>
<keyword evidence="4" id="KW-0813">Transport</keyword>
<feature type="compositionally biased region" description="Acidic residues" evidence="13">
    <location>
        <begin position="67"/>
        <end position="80"/>
    </location>
</feature>
<evidence type="ECO:0000256" key="9">
    <source>
        <dbReference type="ARBA" id="ARBA00022884"/>
    </source>
</evidence>
<keyword evidence="6" id="KW-0507">mRNA processing</keyword>
<dbReference type="HOGENOM" id="CLU_016753_0_0_1"/>
<evidence type="ECO:0000256" key="13">
    <source>
        <dbReference type="SAM" id="MobiDB-lite"/>
    </source>
</evidence>
<dbReference type="GO" id="GO:0008380">
    <property type="term" value="P:RNA splicing"/>
    <property type="evidence" value="ECO:0007669"/>
    <property type="project" value="UniProtKB-KW"/>
</dbReference>
<comment type="subcellular location">
    <subcellularLocation>
        <location evidence="2">Cytoplasm</location>
    </subcellularLocation>
    <subcellularLocation>
        <location evidence="1">Nucleus</location>
    </subcellularLocation>
</comment>
<keyword evidence="12" id="KW-0539">Nucleus</keyword>
<dbReference type="InterPro" id="IPR044796">
    <property type="entry name" value="MLN51_plant"/>
</dbReference>
<dbReference type="GO" id="GO:0005737">
    <property type="term" value="C:cytoplasm"/>
    <property type="evidence" value="ECO:0007669"/>
    <property type="project" value="UniProtKB-SubCell"/>
</dbReference>
<proteinExistence type="inferred from homology"/>
<evidence type="ECO:0000256" key="6">
    <source>
        <dbReference type="ARBA" id="ARBA00022664"/>
    </source>
</evidence>
<dbReference type="GO" id="GO:0051028">
    <property type="term" value="P:mRNA transport"/>
    <property type="evidence" value="ECO:0007669"/>
    <property type="project" value="UniProtKB-KW"/>
</dbReference>
<evidence type="ECO:0000256" key="10">
    <source>
        <dbReference type="ARBA" id="ARBA00023161"/>
    </source>
</evidence>
<keyword evidence="9" id="KW-0694">RNA-binding</keyword>
<dbReference type="PANTHER" id="PTHR46837">
    <property type="entry name" value="PROTEIN MLN51 HOMOLOG"/>
    <property type="match status" value="1"/>
</dbReference>
<evidence type="ECO:0000259" key="14">
    <source>
        <dbReference type="SMART" id="SM01044"/>
    </source>
</evidence>